<dbReference type="GO" id="GO:0015562">
    <property type="term" value="F:efflux transmembrane transporter activity"/>
    <property type="evidence" value="ECO:0007669"/>
    <property type="project" value="InterPro"/>
</dbReference>
<dbReference type="Gene3D" id="1.20.1600.10">
    <property type="entry name" value="Outer membrane efflux proteins (OEP)"/>
    <property type="match status" value="1"/>
</dbReference>
<evidence type="ECO:0000256" key="1">
    <source>
        <dbReference type="ARBA" id="ARBA00004442"/>
    </source>
</evidence>
<evidence type="ECO:0000256" key="5">
    <source>
        <dbReference type="ARBA" id="ARBA00022692"/>
    </source>
</evidence>
<evidence type="ECO:0000256" key="2">
    <source>
        <dbReference type="ARBA" id="ARBA00007613"/>
    </source>
</evidence>
<comment type="subcellular location">
    <subcellularLocation>
        <location evidence="1">Cell outer membrane</location>
    </subcellularLocation>
</comment>
<dbReference type="PANTHER" id="PTHR30026:SF22">
    <property type="entry name" value="OUTER MEMBRANE EFFLUX PROTEIN"/>
    <property type="match status" value="1"/>
</dbReference>
<sequence length="430" mass="46891">MMAGLPAAAQVAQPSVEDVGQASIDIAGAVAMTLARHPEIARSNAALARGQADLGAAKSAWTPQLTYQANLGPNMFSRSSGSGLNDNMAGPSLYLQQRIWDFGRAKGEIGYARSTEEQRRYELESVADQLAEQAALAFLQVKRFELLGREAARQVEALEHLRELIGLRVDAGISDKSDLMLANVRVDSARGDAILAESSLITARAALANLTGAMPTVYQDPNPQIARFGAAEEEPDFASLPAIVAADKAEQAAAARVGQAKAERYPQLGLQLGYTRNNYTYNERNNAFSALVTVTGDLYKRGTRYQVRAAEEERRAARSARDSVLLDARGRALTARQEIRGGALRIEAFSHQEKQAEEASRIFFEEYKLGKRTLTELLNTQLEIYRAASARIVAEYDVLAARIRFENVRGTLRPSLGLPARLTEGEEEHG</sequence>
<dbReference type="GO" id="GO:0009279">
    <property type="term" value="C:cell outer membrane"/>
    <property type="evidence" value="ECO:0007669"/>
    <property type="project" value="UniProtKB-SubCell"/>
</dbReference>
<evidence type="ECO:0000313" key="8">
    <source>
        <dbReference type="EMBL" id="KER36331.1"/>
    </source>
</evidence>
<accession>A0A8E0WS66</accession>
<keyword evidence="3" id="KW-0813">Transport</keyword>
<proteinExistence type="inferred from homology"/>
<evidence type="ECO:0000256" key="3">
    <source>
        <dbReference type="ARBA" id="ARBA00022448"/>
    </source>
</evidence>
<dbReference type="PANTHER" id="PTHR30026">
    <property type="entry name" value="OUTER MEMBRANE PROTEIN TOLC"/>
    <property type="match status" value="1"/>
</dbReference>
<dbReference type="InterPro" id="IPR051906">
    <property type="entry name" value="TolC-like"/>
</dbReference>
<dbReference type="GO" id="GO:0015288">
    <property type="term" value="F:porin activity"/>
    <property type="evidence" value="ECO:0007669"/>
    <property type="project" value="TreeGrafter"/>
</dbReference>
<keyword evidence="7" id="KW-0998">Cell outer membrane</keyword>
<evidence type="ECO:0000313" key="9">
    <source>
        <dbReference type="Proteomes" id="UP000028135"/>
    </source>
</evidence>
<organism evidence="8 9">
    <name type="scientific">Sphingobium indicum F2</name>
    <dbReference type="NCBI Taxonomy" id="1450518"/>
    <lineage>
        <taxon>Bacteria</taxon>
        <taxon>Pseudomonadati</taxon>
        <taxon>Pseudomonadota</taxon>
        <taxon>Alphaproteobacteria</taxon>
        <taxon>Sphingomonadales</taxon>
        <taxon>Sphingomonadaceae</taxon>
        <taxon>Sphingobium</taxon>
    </lineage>
</organism>
<comment type="caution">
    <text evidence="8">The sequence shown here is derived from an EMBL/GenBank/DDBJ whole genome shotgun (WGS) entry which is preliminary data.</text>
</comment>
<evidence type="ECO:0000256" key="7">
    <source>
        <dbReference type="ARBA" id="ARBA00023237"/>
    </source>
</evidence>
<keyword evidence="5" id="KW-0812">Transmembrane</keyword>
<dbReference type="GO" id="GO:1990281">
    <property type="term" value="C:efflux pump complex"/>
    <property type="evidence" value="ECO:0007669"/>
    <property type="project" value="TreeGrafter"/>
</dbReference>
<dbReference type="SUPFAM" id="SSF56954">
    <property type="entry name" value="Outer membrane efflux proteins (OEP)"/>
    <property type="match status" value="1"/>
</dbReference>
<keyword evidence="6" id="KW-0472">Membrane</keyword>
<dbReference type="AlphaFoldDB" id="A0A8E0WS66"/>
<reference evidence="8 9" key="1">
    <citation type="submission" date="2014-05" db="EMBL/GenBank/DDBJ databases">
        <title>Genome Announcement of Sphingobium lucknowense F2.</title>
        <authorList>
            <person name="Lal R."/>
            <person name="Negi V."/>
            <person name="Lata P."/>
            <person name="Sangwan N."/>
            <person name="Gupta S.K."/>
            <person name="Rao D.L.N."/>
            <person name="Das S."/>
        </authorList>
    </citation>
    <scope>NUCLEOTIDE SEQUENCE [LARGE SCALE GENOMIC DNA]</scope>
    <source>
        <strain evidence="8 9">F2</strain>
    </source>
</reference>
<evidence type="ECO:0000256" key="4">
    <source>
        <dbReference type="ARBA" id="ARBA00022452"/>
    </source>
</evidence>
<gene>
    <name evidence="8" type="ORF">AL00_11325</name>
</gene>
<keyword evidence="4" id="KW-1134">Transmembrane beta strand</keyword>
<name>A0A8E0WS66_9SPHN</name>
<dbReference type="Pfam" id="PF02321">
    <property type="entry name" value="OEP"/>
    <property type="match status" value="2"/>
</dbReference>
<comment type="similarity">
    <text evidence="2">Belongs to the outer membrane factor (OMF) (TC 1.B.17) family.</text>
</comment>
<dbReference type="EMBL" id="JANF02000056">
    <property type="protein sequence ID" value="KER36331.1"/>
    <property type="molecule type" value="Genomic_DNA"/>
</dbReference>
<protein>
    <submittedName>
        <fullName evidence="8">RND transporter</fullName>
    </submittedName>
</protein>
<dbReference type="Proteomes" id="UP000028135">
    <property type="component" value="Unassembled WGS sequence"/>
</dbReference>
<dbReference type="InterPro" id="IPR003423">
    <property type="entry name" value="OMP_efflux"/>
</dbReference>
<evidence type="ECO:0000256" key="6">
    <source>
        <dbReference type="ARBA" id="ARBA00023136"/>
    </source>
</evidence>